<feature type="repeat" description="WD" evidence="10">
    <location>
        <begin position="63"/>
        <end position="98"/>
    </location>
</feature>
<dbReference type="InterPro" id="IPR015943">
    <property type="entry name" value="WD40/YVTN_repeat-like_dom_sf"/>
</dbReference>
<dbReference type="SMART" id="SM00320">
    <property type="entry name" value="WD40"/>
    <property type="match status" value="5"/>
</dbReference>
<dbReference type="EMBL" id="JAPMOS010000007">
    <property type="protein sequence ID" value="KAJ4461512.1"/>
    <property type="molecule type" value="Genomic_DNA"/>
</dbReference>
<dbReference type="InterPro" id="IPR017383">
    <property type="entry name" value="ARPC1"/>
</dbReference>
<sequence length="413" mass="45232">MQAHHSPSSSDGGALTAEGMRAVNCFAWNHDHSKIAICPNSNVVEIYKVNGPTMDRWIFETRLEEHDHLVTGIDWAPRSNKLLTCGQDRNAHVWTLDTRTGKWKPELVLLRFTRGATCCKWSPDENKFAVGGSDRSCSVCYYDPEMEWWVSKKIKKHRSTVTSVAWHPNNCLLATGSTDCTCRVFSVFLKALDNPRPAEDGTVAHPQARPPQLRRWGEALCLRVAAVQDGHGRGLGALGRVEPLGRPGRLHGSPAPSPPTPGAEKVEAPMRRGVIMTTRTRFLPLTSVLWIDDSAIVAAGHDCSIGLFHPTTMGQPWQFVNWLDQQAPKSAAAKPRAGTLASNAFKMFESATLRGASLQQTHAAAPEKKTAHANTITQLAAFERTPAGVAKFTTSSLDGKVLLWTREGAHITA</sequence>
<dbReference type="PANTHER" id="PTHR10709:SF2">
    <property type="entry name" value="ACTIN-RELATED PROTEIN 2_3 COMPLEX SUBUNIT"/>
    <property type="match status" value="1"/>
</dbReference>
<evidence type="ECO:0000256" key="3">
    <source>
        <dbReference type="ARBA" id="ARBA00022490"/>
    </source>
</evidence>
<keyword evidence="3" id="KW-0963">Cytoplasm</keyword>
<keyword evidence="13" id="KW-1185">Reference proteome</keyword>
<comment type="subcellular location">
    <subcellularLocation>
        <location evidence="1">Cytoplasm</location>
        <location evidence="1">Cytoskeleton</location>
    </subcellularLocation>
</comment>
<dbReference type="InterPro" id="IPR036322">
    <property type="entry name" value="WD40_repeat_dom_sf"/>
</dbReference>
<evidence type="ECO:0000256" key="5">
    <source>
        <dbReference type="ARBA" id="ARBA00022737"/>
    </source>
</evidence>
<gene>
    <name evidence="12" type="ORF">PAPYR_2099</name>
</gene>
<comment type="similarity">
    <text evidence="2">Belongs to the WD repeat ARPC1 family.</text>
</comment>
<organism evidence="12 13">
    <name type="scientific">Paratrimastix pyriformis</name>
    <dbReference type="NCBI Taxonomy" id="342808"/>
    <lineage>
        <taxon>Eukaryota</taxon>
        <taxon>Metamonada</taxon>
        <taxon>Preaxostyla</taxon>
        <taxon>Paratrimastigidae</taxon>
        <taxon>Paratrimastix</taxon>
    </lineage>
</organism>
<dbReference type="PROSITE" id="PS50082">
    <property type="entry name" value="WD_REPEATS_2"/>
    <property type="match status" value="2"/>
</dbReference>
<accession>A0ABQ8USK1</accession>
<evidence type="ECO:0000313" key="12">
    <source>
        <dbReference type="EMBL" id="KAJ4461512.1"/>
    </source>
</evidence>
<evidence type="ECO:0000256" key="10">
    <source>
        <dbReference type="PROSITE-ProRule" id="PRU00221"/>
    </source>
</evidence>
<keyword evidence="7" id="KW-0206">Cytoskeleton</keyword>
<evidence type="ECO:0000256" key="1">
    <source>
        <dbReference type="ARBA" id="ARBA00004245"/>
    </source>
</evidence>
<dbReference type="Pfam" id="PF00400">
    <property type="entry name" value="WD40"/>
    <property type="match status" value="3"/>
</dbReference>
<evidence type="ECO:0000256" key="8">
    <source>
        <dbReference type="ARBA" id="ARBA00041244"/>
    </source>
</evidence>
<keyword evidence="6" id="KW-0009">Actin-binding</keyword>
<evidence type="ECO:0000256" key="2">
    <source>
        <dbReference type="ARBA" id="ARBA00006260"/>
    </source>
</evidence>
<feature type="region of interest" description="Disordered" evidence="11">
    <location>
        <begin position="241"/>
        <end position="265"/>
    </location>
</feature>
<dbReference type="SUPFAM" id="SSF50978">
    <property type="entry name" value="WD40 repeat-like"/>
    <property type="match status" value="1"/>
</dbReference>
<dbReference type="PROSITE" id="PS50294">
    <property type="entry name" value="WD_REPEATS_REGION"/>
    <property type="match status" value="2"/>
</dbReference>
<keyword evidence="4 10" id="KW-0853">WD repeat</keyword>
<reference evidence="12" key="1">
    <citation type="journal article" date="2022" name="bioRxiv">
        <title>Genomics of Preaxostyla Flagellates Illuminates Evolutionary Transitions and the Path Towards Mitochondrial Loss.</title>
        <authorList>
            <person name="Novak L.V.F."/>
            <person name="Treitli S.C."/>
            <person name="Pyrih J."/>
            <person name="Halakuc P."/>
            <person name="Pipaliya S.V."/>
            <person name="Vacek V."/>
            <person name="Brzon O."/>
            <person name="Soukal P."/>
            <person name="Eme L."/>
            <person name="Dacks J.B."/>
            <person name="Karnkowska A."/>
            <person name="Elias M."/>
            <person name="Hampl V."/>
        </authorList>
    </citation>
    <scope>NUCLEOTIDE SEQUENCE</scope>
    <source>
        <strain evidence="12">RCP-MX</strain>
    </source>
</reference>
<dbReference type="Proteomes" id="UP001141327">
    <property type="component" value="Unassembled WGS sequence"/>
</dbReference>
<feature type="repeat" description="WD" evidence="10">
    <location>
        <begin position="154"/>
        <end position="187"/>
    </location>
</feature>
<evidence type="ECO:0000256" key="6">
    <source>
        <dbReference type="ARBA" id="ARBA00023203"/>
    </source>
</evidence>
<keyword evidence="5" id="KW-0677">Repeat</keyword>
<comment type="caution">
    <text evidence="12">The sequence shown here is derived from an EMBL/GenBank/DDBJ whole genome shotgun (WGS) entry which is preliminary data.</text>
</comment>
<proteinExistence type="inferred from homology"/>
<evidence type="ECO:0000313" key="13">
    <source>
        <dbReference type="Proteomes" id="UP001141327"/>
    </source>
</evidence>
<dbReference type="InterPro" id="IPR001680">
    <property type="entry name" value="WD40_rpt"/>
</dbReference>
<protein>
    <recommendedName>
        <fullName evidence="8">Arp2/3 complex 41 kDa subunit</fullName>
    </recommendedName>
    <alternativeName>
        <fullName evidence="9">p41-ARC</fullName>
    </alternativeName>
</protein>
<evidence type="ECO:0000256" key="11">
    <source>
        <dbReference type="SAM" id="MobiDB-lite"/>
    </source>
</evidence>
<evidence type="ECO:0000256" key="4">
    <source>
        <dbReference type="ARBA" id="ARBA00022574"/>
    </source>
</evidence>
<dbReference type="Gene3D" id="2.130.10.10">
    <property type="entry name" value="YVTN repeat-like/Quinoprotein amine dehydrogenase"/>
    <property type="match status" value="2"/>
</dbReference>
<evidence type="ECO:0000256" key="9">
    <source>
        <dbReference type="ARBA" id="ARBA00041789"/>
    </source>
</evidence>
<dbReference type="PANTHER" id="PTHR10709">
    <property type="entry name" value="ACTIN-RELATED PROTEIN 2/3 COMPLEX SUBUNIT 1"/>
    <property type="match status" value="1"/>
</dbReference>
<evidence type="ECO:0000256" key="7">
    <source>
        <dbReference type="ARBA" id="ARBA00023212"/>
    </source>
</evidence>
<name>A0ABQ8USK1_9EUKA</name>